<evidence type="ECO:0000313" key="2">
    <source>
        <dbReference type="Proteomes" id="UP001060919"/>
    </source>
</evidence>
<organism evidence="1 2">
    <name type="scientific">Aureispira anguillae</name>
    <dbReference type="NCBI Taxonomy" id="2864201"/>
    <lineage>
        <taxon>Bacteria</taxon>
        <taxon>Pseudomonadati</taxon>
        <taxon>Bacteroidota</taxon>
        <taxon>Saprospiria</taxon>
        <taxon>Saprospirales</taxon>
        <taxon>Saprospiraceae</taxon>
        <taxon>Aureispira</taxon>
    </lineage>
</organism>
<proteinExistence type="predicted"/>
<keyword evidence="2" id="KW-1185">Reference proteome</keyword>
<gene>
    <name evidence="1" type="ORF">AsAng_0046550</name>
</gene>
<dbReference type="KEGG" id="aup:AsAng_0046550"/>
<name>A0A915YIM3_9BACT</name>
<sequence>MKVRKNNQDLIKRLEEIMLLDGSSLVDMSYNILISTIDFSYFRDIEVRLLAKGKTRNLKEDSTFALLLAFNYITEKSFIEQIKGVNAKVFFLLLETLLNRLLGFHARRRRYNLLMDEEKKYLVVQKKDFNLIKKELAEIAQNDLAEFLGIIYTSIYVNGADLLFGVDQAVDKRGNVINAYQYLTLCLAACVSLLEEDIIKDQEDNPYWRRLDNHVLDTILAFGNRTIKGIYEVKVKALAEEKRQKQFQNFMKDDFEKYDEVYKVLS</sequence>
<reference evidence="1" key="1">
    <citation type="submission" date="2022-09" db="EMBL/GenBank/DDBJ databases">
        <title>Aureispira anguillicida sp. nov., isolated from Leptocephalus of Japanese eel Anguilla japonica.</title>
        <authorList>
            <person name="Yuasa K."/>
            <person name="Mekata T."/>
            <person name="Ikunari K."/>
        </authorList>
    </citation>
    <scope>NUCLEOTIDE SEQUENCE</scope>
    <source>
        <strain evidence="1">EL160426</strain>
    </source>
</reference>
<dbReference type="Proteomes" id="UP001060919">
    <property type="component" value="Chromosome"/>
</dbReference>
<evidence type="ECO:0000313" key="1">
    <source>
        <dbReference type="EMBL" id="BDS13892.1"/>
    </source>
</evidence>
<dbReference type="AlphaFoldDB" id="A0A915YIM3"/>
<protein>
    <submittedName>
        <fullName evidence="1">Uncharacterized protein</fullName>
    </submittedName>
</protein>
<dbReference type="RefSeq" id="WP_264789141.1">
    <property type="nucleotide sequence ID" value="NZ_AP026867.1"/>
</dbReference>
<dbReference type="EMBL" id="AP026867">
    <property type="protein sequence ID" value="BDS13892.1"/>
    <property type="molecule type" value="Genomic_DNA"/>
</dbReference>
<accession>A0A915YIM3</accession>